<dbReference type="Gene3D" id="3.30.160.60">
    <property type="entry name" value="Classic Zinc Finger"/>
    <property type="match status" value="1"/>
</dbReference>
<dbReference type="CDD" id="cd12888">
    <property type="entry name" value="SPRY_PRY_TRIM7_like"/>
    <property type="match status" value="1"/>
</dbReference>
<dbReference type="GO" id="GO:0008270">
    <property type="term" value="F:zinc ion binding"/>
    <property type="evidence" value="ECO:0007669"/>
    <property type="project" value="UniProtKB-KW"/>
</dbReference>
<reference evidence="11" key="2">
    <citation type="submission" date="2025-09" db="UniProtKB">
        <authorList>
            <consortium name="Ensembl"/>
        </authorList>
    </citation>
    <scope>IDENTIFICATION</scope>
</reference>
<dbReference type="InterPro" id="IPR050143">
    <property type="entry name" value="TRIM/RBCC"/>
</dbReference>
<dbReference type="InterPro" id="IPR013083">
    <property type="entry name" value="Znf_RING/FYVE/PHD"/>
</dbReference>
<evidence type="ECO:0000259" key="10">
    <source>
        <dbReference type="PROSITE" id="PS50188"/>
    </source>
</evidence>
<keyword evidence="3" id="KW-0479">Metal-binding</keyword>
<evidence type="ECO:0000256" key="2">
    <source>
        <dbReference type="ARBA" id="ARBA00022699"/>
    </source>
</evidence>
<dbReference type="CDD" id="cd19762">
    <property type="entry name" value="Bbox2_TRIM7-like"/>
    <property type="match status" value="1"/>
</dbReference>
<evidence type="ECO:0000313" key="11">
    <source>
        <dbReference type="Ensembl" id="ENSSMRP00000011047.1"/>
    </source>
</evidence>
<dbReference type="InterPro" id="IPR003877">
    <property type="entry name" value="SPRY_dom"/>
</dbReference>
<feature type="domain" description="RING-type" evidence="8">
    <location>
        <begin position="16"/>
        <end position="57"/>
    </location>
</feature>
<dbReference type="InterPro" id="IPR006574">
    <property type="entry name" value="PRY"/>
</dbReference>
<dbReference type="PROSITE" id="PS50119">
    <property type="entry name" value="ZF_BBOX"/>
    <property type="match status" value="1"/>
</dbReference>
<dbReference type="InterPro" id="IPR001841">
    <property type="entry name" value="Znf_RING"/>
</dbReference>
<dbReference type="InterPro" id="IPR013320">
    <property type="entry name" value="ConA-like_dom_sf"/>
</dbReference>
<dbReference type="InterPro" id="IPR043136">
    <property type="entry name" value="B30.2/SPRY_sf"/>
</dbReference>
<evidence type="ECO:0000259" key="8">
    <source>
        <dbReference type="PROSITE" id="PS50089"/>
    </source>
</evidence>
<keyword evidence="2" id="KW-0528">Neurotoxin</keyword>
<protein>
    <recommendedName>
        <fullName evidence="13">Zinc finger protein RFP-like</fullName>
    </recommendedName>
</protein>
<dbReference type="PANTHER" id="PTHR24103">
    <property type="entry name" value="E3 UBIQUITIN-PROTEIN LIGASE TRIM"/>
    <property type="match status" value="1"/>
</dbReference>
<sequence length="462" mass="53138">MATRNLVKNFSDEAICSICLEYFKDPVTVDCGHNFCQVCITRCLEEAEGKPSCPQCRETISQRNFRPNRQLTNLVELIKNLQQEIQEEEKRGVCGKHQEPLKLFCKEDRICICVVCDRSKEHKDHNVLPLEEAFKEYKVSLYVAVKANQEFPVPERPWTFCRFLYLFPQVHLKNEKEKFLSAFEQLQKALAENKRACLSWLNDVEEKMKENREENMAELTNQIFDLDCLIMAITEKCQQPAIEFLQVQKMEPFSVPFLRPQLTASSKNSDFLPLGFLSPAVSVTLDPDTAHPCLFISEDRSSVKKEDCDQKLPLKPGRFDTMWCVLGCEKFTAGRHYWVVEIKGKQAGWVIGVAQETVKRKGYINFSPEEGIWAIQCCFCKIDNLPQFRISSLTSPLQTIISQSWKLSKIRVSLDYEAGYVAFSDACTGRSIFTFSSACFVEKRVCPFFQIHVPKILCTKSS</sequence>
<dbReference type="Pfam" id="PF00622">
    <property type="entry name" value="SPRY"/>
    <property type="match status" value="1"/>
</dbReference>
<dbReference type="SMART" id="SM00449">
    <property type="entry name" value="SPRY"/>
    <property type="match status" value="1"/>
</dbReference>
<dbReference type="Proteomes" id="UP000694421">
    <property type="component" value="Unplaced"/>
</dbReference>
<dbReference type="InterPro" id="IPR000315">
    <property type="entry name" value="Znf_B-box"/>
</dbReference>
<organism evidence="11 12">
    <name type="scientific">Salvator merianae</name>
    <name type="common">Argentine black and white tegu</name>
    <name type="synonym">Tupinambis merianae</name>
    <dbReference type="NCBI Taxonomy" id="96440"/>
    <lineage>
        <taxon>Eukaryota</taxon>
        <taxon>Metazoa</taxon>
        <taxon>Chordata</taxon>
        <taxon>Craniata</taxon>
        <taxon>Vertebrata</taxon>
        <taxon>Euteleostomi</taxon>
        <taxon>Lepidosauria</taxon>
        <taxon>Squamata</taxon>
        <taxon>Bifurcata</taxon>
        <taxon>Unidentata</taxon>
        <taxon>Episquamata</taxon>
        <taxon>Laterata</taxon>
        <taxon>Teiioidea</taxon>
        <taxon>Teiidae</taxon>
        <taxon>Salvator</taxon>
    </lineage>
</organism>
<keyword evidence="4 7" id="KW-0863">Zinc-finger</keyword>
<dbReference type="FunFam" id="2.60.120.920:FF:000004">
    <property type="entry name" value="Butyrophilin subfamily 1 member A1"/>
    <property type="match status" value="1"/>
</dbReference>
<name>A0A8D0BWX9_SALMN</name>
<dbReference type="Gene3D" id="3.30.40.10">
    <property type="entry name" value="Zinc/RING finger domain, C3HC4 (zinc finger)"/>
    <property type="match status" value="1"/>
</dbReference>
<dbReference type="InterPro" id="IPR001870">
    <property type="entry name" value="B30.2/SPRY"/>
</dbReference>
<feature type="domain" description="B box-type" evidence="9">
    <location>
        <begin position="89"/>
        <end position="130"/>
    </location>
</feature>
<evidence type="ECO:0000256" key="7">
    <source>
        <dbReference type="PROSITE-ProRule" id="PRU00024"/>
    </source>
</evidence>
<dbReference type="CDD" id="cd16594">
    <property type="entry name" value="RING-HC_TRIM7-like_C-IV"/>
    <property type="match status" value="1"/>
</dbReference>
<dbReference type="SMART" id="SM00184">
    <property type="entry name" value="RING"/>
    <property type="match status" value="1"/>
</dbReference>
<dbReference type="SMART" id="SM00589">
    <property type="entry name" value="PRY"/>
    <property type="match status" value="1"/>
</dbReference>
<dbReference type="Gene3D" id="2.60.120.920">
    <property type="match status" value="1"/>
</dbReference>
<dbReference type="SUPFAM" id="SSF57845">
    <property type="entry name" value="B-box zinc-binding domain"/>
    <property type="match status" value="1"/>
</dbReference>
<dbReference type="Pfam" id="PF00643">
    <property type="entry name" value="zf-B_box"/>
    <property type="match status" value="1"/>
</dbReference>
<dbReference type="PROSITE" id="PS50089">
    <property type="entry name" value="ZF_RING_2"/>
    <property type="match status" value="1"/>
</dbReference>
<evidence type="ECO:0000313" key="12">
    <source>
        <dbReference type="Proteomes" id="UP000694421"/>
    </source>
</evidence>
<comment type="similarity">
    <text evidence="1">Belongs to the ohanin/vespryn family.</text>
</comment>
<dbReference type="SUPFAM" id="SSF57850">
    <property type="entry name" value="RING/U-box"/>
    <property type="match status" value="1"/>
</dbReference>
<keyword evidence="5" id="KW-0862">Zinc</keyword>
<evidence type="ECO:0000256" key="3">
    <source>
        <dbReference type="ARBA" id="ARBA00022723"/>
    </source>
</evidence>
<dbReference type="InterPro" id="IPR017907">
    <property type="entry name" value="Znf_RING_CS"/>
</dbReference>
<comment type="function">
    <text evidence="6">Neurotoxin that produces dose-dependent hypolocomotion and hyperalgesia in mice. May directly act on the central nervous system, as it is 6500-fold more potent when administered intracerebroventricularly than intraperitoneal.</text>
</comment>
<keyword evidence="2" id="KW-0800">Toxin</keyword>
<dbReference type="GeneTree" id="ENSGT01030000234669"/>
<dbReference type="SMART" id="SM00336">
    <property type="entry name" value="BBOX"/>
    <property type="match status" value="1"/>
</dbReference>
<keyword evidence="12" id="KW-1185">Reference proteome</keyword>
<evidence type="ECO:0000256" key="4">
    <source>
        <dbReference type="ARBA" id="ARBA00022771"/>
    </source>
</evidence>
<evidence type="ECO:0000256" key="6">
    <source>
        <dbReference type="ARBA" id="ARBA00034460"/>
    </source>
</evidence>
<evidence type="ECO:0000256" key="5">
    <source>
        <dbReference type="ARBA" id="ARBA00022833"/>
    </source>
</evidence>
<dbReference type="InterPro" id="IPR003879">
    <property type="entry name" value="Butyrophylin_SPRY"/>
</dbReference>
<dbReference type="Pfam" id="PF15227">
    <property type="entry name" value="zf-C3HC4_4"/>
    <property type="match status" value="1"/>
</dbReference>
<reference evidence="11" key="1">
    <citation type="submission" date="2025-08" db="UniProtKB">
        <authorList>
            <consortium name="Ensembl"/>
        </authorList>
    </citation>
    <scope>IDENTIFICATION</scope>
</reference>
<accession>A0A8D0BWX9</accession>
<proteinExistence type="inferred from homology"/>
<evidence type="ECO:0008006" key="13">
    <source>
        <dbReference type="Google" id="ProtNLM"/>
    </source>
</evidence>
<dbReference type="PRINTS" id="PR01407">
    <property type="entry name" value="BUTYPHLNCDUF"/>
</dbReference>
<evidence type="ECO:0000256" key="1">
    <source>
        <dbReference type="ARBA" id="ARBA00009651"/>
    </source>
</evidence>
<dbReference type="SUPFAM" id="SSF49899">
    <property type="entry name" value="Concanavalin A-like lectins/glucanases"/>
    <property type="match status" value="1"/>
</dbReference>
<dbReference type="Pfam" id="PF13765">
    <property type="entry name" value="PRY"/>
    <property type="match status" value="1"/>
</dbReference>
<feature type="domain" description="B30.2/SPRY" evidence="10">
    <location>
        <begin position="263"/>
        <end position="462"/>
    </location>
</feature>
<dbReference type="Ensembl" id="ENSSMRT00000012859.1">
    <property type="protein sequence ID" value="ENSSMRP00000011047.1"/>
    <property type="gene ID" value="ENSSMRG00000008699.1"/>
</dbReference>
<dbReference type="AlphaFoldDB" id="A0A8D0BWX9"/>
<dbReference type="PROSITE" id="PS50188">
    <property type="entry name" value="B302_SPRY"/>
    <property type="match status" value="1"/>
</dbReference>
<dbReference type="PROSITE" id="PS00518">
    <property type="entry name" value="ZF_RING_1"/>
    <property type="match status" value="1"/>
</dbReference>
<evidence type="ECO:0000259" key="9">
    <source>
        <dbReference type="PROSITE" id="PS50119"/>
    </source>
</evidence>